<reference evidence="2 3" key="1">
    <citation type="submission" date="2016-04" db="EMBL/GenBank/DDBJ databases">
        <title>Complete genome sequence and analysis of deep-sea sediment isolate, Amycolatopsis sp. WP1.</title>
        <authorList>
            <person name="Wang H."/>
            <person name="Chen S."/>
            <person name="Wu Q."/>
        </authorList>
    </citation>
    <scope>NUCLEOTIDE SEQUENCE [LARGE SCALE GENOMIC DNA]</scope>
    <source>
        <strain evidence="2 3">WP1</strain>
    </source>
</reference>
<sequence length="110" mass="11536">MKRQARIAEASPSIPDAVFWFMALTLALTIGGFAYSIPVKRNLFHLAAVVTTAALFIGSLLVINDVDEPFSGAIAVDSAAIHDTAADLADDYAAVYGPGQLPCDETGKPV</sequence>
<evidence type="ECO:0000313" key="3">
    <source>
        <dbReference type="Proteomes" id="UP000250434"/>
    </source>
</evidence>
<protein>
    <submittedName>
        <fullName evidence="2">Uncharacterized protein</fullName>
    </submittedName>
</protein>
<keyword evidence="1" id="KW-1133">Transmembrane helix</keyword>
<evidence type="ECO:0000256" key="1">
    <source>
        <dbReference type="SAM" id="Phobius"/>
    </source>
</evidence>
<dbReference type="Proteomes" id="UP000250434">
    <property type="component" value="Chromosome"/>
</dbReference>
<proteinExistence type="predicted"/>
<dbReference type="RefSeq" id="WP_162788359.1">
    <property type="nucleotide sequence ID" value="NZ_CP015163.1"/>
</dbReference>
<gene>
    <name evidence="2" type="ORF">A4R43_07315</name>
</gene>
<keyword evidence="1" id="KW-0472">Membrane</keyword>
<dbReference type="Pfam" id="PF14023">
    <property type="entry name" value="Bestrophin-like"/>
    <property type="match status" value="1"/>
</dbReference>
<name>A0A344L2T4_9PSEU</name>
<keyword evidence="1" id="KW-0812">Transmembrane</keyword>
<dbReference type="AlphaFoldDB" id="A0A344L2T4"/>
<organism evidence="2 3">
    <name type="scientific">Amycolatopsis albispora</name>
    <dbReference type="NCBI Taxonomy" id="1804986"/>
    <lineage>
        <taxon>Bacteria</taxon>
        <taxon>Bacillati</taxon>
        <taxon>Actinomycetota</taxon>
        <taxon>Actinomycetes</taxon>
        <taxon>Pseudonocardiales</taxon>
        <taxon>Pseudonocardiaceae</taxon>
        <taxon>Amycolatopsis</taxon>
    </lineage>
</organism>
<dbReference type="EMBL" id="CP015163">
    <property type="protein sequence ID" value="AXB42358.1"/>
    <property type="molecule type" value="Genomic_DNA"/>
</dbReference>
<feature type="transmembrane region" description="Helical" evidence="1">
    <location>
        <begin position="43"/>
        <end position="63"/>
    </location>
</feature>
<feature type="transmembrane region" description="Helical" evidence="1">
    <location>
        <begin position="17"/>
        <end position="36"/>
    </location>
</feature>
<dbReference type="KEGG" id="aab:A4R43_07315"/>
<accession>A0A344L2T4</accession>
<keyword evidence="3" id="KW-1185">Reference proteome</keyword>
<dbReference type="InterPro" id="IPR025333">
    <property type="entry name" value="DUF4239"/>
</dbReference>
<evidence type="ECO:0000313" key="2">
    <source>
        <dbReference type="EMBL" id="AXB42358.1"/>
    </source>
</evidence>